<dbReference type="EMBL" id="JAGRRH010000014">
    <property type="protein sequence ID" value="KAG7359313.1"/>
    <property type="molecule type" value="Genomic_DNA"/>
</dbReference>
<reference evidence="4" key="1">
    <citation type="journal article" date="2021" name="Sci. Rep.">
        <title>Diploid genomic architecture of Nitzschia inconspicua, an elite biomass production diatom.</title>
        <authorList>
            <person name="Oliver A."/>
            <person name="Podell S."/>
            <person name="Pinowska A."/>
            <person name="Traller J.C."/>
            <person name="Smith S.R."/>
            <person name="McClure R."/>
            <person name="Beliaev A."/>
            <person name="Bohutskyi P."/>
            <person name="Hill E.A."/>
            <person name="Rabines A."/>
            <person name="Zheng H."/>
            <person name="Allen L.Z."/>
            <person name="Kuo A."/>
            <person name="Grigoriev I.V."/>
            <person name="Allen A.E."/>
            <person name="Hazlebeck D."/>
            <person name="Allen E.E."/>
        </authorList>
    </citation>
    <scope>NUCLEOTIDE SEQUENCE</scope>
    <source>
        <strain evidence="4">Hildebrandi</strain>
    </source>
</reference>
<name>A0A9K3LD62_9STRA</name>
<comment type="caution">
    <text evidence="4">The sequence shown here is derived from an EMBL/GenBank/DDBJ whole genome shotgun (WGS) entry which is preliminary data.</text>
</comment>
<accession>A0A9K3LD62</accession>
<dbReference type="OrthoDB" id="1902587at2759"/>
<comment type="catalytic activity">
    <reaction evidence="1">
        <text>[protein]-peptidylproline (omega=180) = [protein]-peptidylproline (omega=0)</text>
        <dbReference type="Rhea" id="RHEA:16237"/>
        <dbReference type="Rhea" id="RHEA-COMP:10747"/>
        <dbReference type="Rhea" id="RHEA-COMP:10748"/>
        <dbReference type="ChEBI" id="CHEBI:83833"/>
        <dbReference type="ChEBI" id="CHEBI:83834"/>
        <dbReference type="EC" id="5.2.1.8"/>
    </reaction>
</comment>
<evidence type="ECO:0000313" key="5">
    <source>
        <dbReference type="Proteomes" id="UP000693970"/>
    </source>
</evidence>
<keyword evidence="5" id="KW-1185">Reference proteome</keyword>
<dbReference type="PANTHER" id="PTHR46512">
    <property type="entry name" value="PEPTIDYLPROLYL ISOMERASE"/>
    <property type="match status" value="1"/>
</dbReference>
<feature type="compositionally biased region" description="Low complexity" evidence="2">
    <location>
        <begin position="376"/>
        <end position="386"/>
    </location>
</feature>
<organism evidence="4 5">
    <name type="scientific">Nitzschia inconspicua</name>
    <dbReference type="NCBI Taxonomy" id="303405"/>
    <lineage>
        <taxon>Eukaryota</taxon>
        <taxon>Sar</taxon>
        <taxon>Stramenopiles</taxon>
        <taxon>Ochrophyta</taxon>
        <taxon>Bacillariophyta</taxon>
        <taxon>Bacillariophyceae</taxon>
        <taxon>Bacillariophycidae</taxon>
        <taxon>Bacillariales</taxon>
        <taxon>Bacillariaceae</taxon>
        <taxon>Nitzschia</taxon>
    </lineage>
</organism>
<evidence type="ECO:0000256" key="1">
    <source>
        <dbReference type="PROSITE-ProRule" id="PRU00277"/>
    </source>
</evidence>
<evidence type="ECO:0000259" key="3">
    <source>
        <dbReference type="PROSITE" id="PS50059"/>
    </source>
</evidence>
<gene>
    <name evidence="4" type="ORF">IV203_015902</name>
</gene>
<dbReference type="Proteomes" id="UP000693970">
    <property type="component" value="Unassembled WGS sequence"/>
</dbReference>
<dbReference type="GO" id="GO:0016020">
    <property type="term" value="C:membrane"/>
    <property type="evidence" value="ECO:0007669"/>
    <property type="project" value="TreeGrafter"/>
</dbReference>
<evidence type="ECO:0000313" key="4">
    <source>
        <dbReference type="EMBL" id="KAG7359313.1"/>
    </source>
</evidence>
<dbReference type="InterPro" id="IPR050754">
    <property type="entry name" value="FKBP4/5/8-like"/>
</dbReference>
<feature type="compositionally biased region" description="Low complexity" evidence="2">
    <location>
        <begin position="419"/>
        <end position="443"/>
    </location>
</feature>
<dbReference type="GO" id="GO:0044183">
    <property type="term" value="F:protein folding chaperone"/>
    <property type="evidence" value="ECO:0007669"/>
    <property type="project" value="TreeGrafter"/>
</dbReference>
<protein>
    <recommendedName>
        <fullName evidence="1">peptidylprolyl isomerase</fullName>
        <ecNumber evidence="1">5.2.1.8</ecNumber>
    </recommendedName>
</protein>
<feature type="region of interest" description="Disordered" evidence="2">
    <location>
        <begin position="1"/>
        <end position="50"/>
    </location>
</feature>
<dbReference type="GO" id="GO:0005829">
    <property type="term" value="C:cytosol"/>
    <property type="evidence" value="ECO:0007669"/>
    <property type="project" value="TreeGrafter"/>
</dbReference>
<dbReference type="InterPro" id="IPR001179">
    <property type="entry name" value="PPIase_FKBP_dom"/>
</dbReference>
<dbReference type="GO" id="GO:0003755">
    <property type="term" value="F:peptidyl-prolyl cis-trans isomerase activity"/>
    <property type="evidence" value="ECO:0007669"/>
    <property type="project" value="UniProtKB-KW"/>
</dbReference>
<feature type="region of interest" description="Disordered" evidence="2">
    <location>
        <begin position="367"/>
        <end position="443"/>
    </location>
</feature>
<proteinExistence type="predicted"/>
<dbReference type="PANTHER" id="PTHR46512:SF1">
    <property type="entry name" value="PEPTIDYLPROLYL ISOMERASE"/>
    <property type="match status" value="1"/>
</dbReference>
<keyword evidence="1 4" id="KW-0413">Isomerase</keyword>
<feature type="domain" description="PPIase FKBP-type" evidence="3">
    <location>
        <begin position="81"/>
        <end position="189"/>
    </location>
</feature>
<sequence>MVEIEAVPQEEEKEEEKKDTVVVETTDKDEEETNETTTTTTPSDTITGNGEWKELMGKDLMMKVVSTNRTAGKEPEPIEPQDAVLVNIEGWIAESHKDDFCMTDKDGNEKDNKKKKLVFQRSKSWLIVVGEGDVLPAIEMGIRFMETGQTALVWSHSKYAMGPGTRTIESVTVPPHSNVMYRIQLLQKVMDTSRLNPYFTIQKALTRKKIANDIYQFEWSSTPATCEQAMNRSIRLYTRAAKDMETLLQGNYFSNVEEDHPQRIESRQLLLDSLNNIVAVHLKQKSYHKAKLAAVDVLQVDPHNLKGLLRAAKASLLDPASTLEEAKAALDAAEADITYKHPDEEQQLQRLKVLFKKKQHQYKTTTRAMFGNKLQNNNNNNNNNANKSKEDTENTENDDDKDDVPNSSSTTTERRNKTNKNNSDATTTTTTTTTTTLTPGSTV</sequence>
<dbReference type="GO" id="GO:0005740">
    <property type="term" value="C:mitochondrial envelope"/>
    <property type="evidence" value="ECO:0007669"/>
    <property type="project" value="TreeGrafter"/>
</dbReference>
<dbReference type="AlphaFoldDB" id="A0A9K3LD62"/>
<dbReference type="GO" id="GO:0012505">
    <property type="term" value="C:endomembrane system"/>
    <property type="evidence" value="ECO:0007669"/>
    <property type="project" value="TreeGrafter"/>
</dbReference>
<reference evidence="4" key="2">
    <citation type="submission" date="2021-04" db="EMBL/GenBank/DDBJ databases">
        <authorList>
            <person name="Podell S."/>
        </authorList>
    </citation>
    <scope>NUCLEOTIDE SEQUENCE</scope>
    <source>
        <strain evidence="4">Hildebrandi</strain>
    </source>
</reference>
<dbReference type="PROSITE" id="PS50059">
    <property type="entry name" value="FKBP_PPIASE"/>
    <property type="match status" value="1"/>
</dbReference>
<feature type="compositionally biased region" description="Acidic residues" evidence="2">
    <location>
        <begin position="393"/>
        <end position="402"/>
    </location>
</feature>
<dbReference type="Pfam" id="PF00254">
    <property type="entry name" value="FKBP_C"/>
    <property type="match status" value="1"/>
</dbReference>
<evidence type="ECO:0000256" key="2">
    <source>
        <dbReference type="SAM" id="MobiDB-lite"/>
    </source>
</evidence>
<dbReference type="EC" id="5.2.1.8" evidence="1"/>
<keyword evidence="1" id="KW-0697">Rotamase</keyword>